<evidence type="ECO:0000256" key="8">
    <source>
        <dbReference type="RuleBase" id="RU362097"/>
    </source>
</evidence>
<dbReference type="GO" id="GO:0009279">
    <property type="term" value="C:cell outer membrane"/>
    <property type="evidence" value="ECO:0007669"/>
    <property type="project" value="UniProtKB-SubCell"/>
</dbReference>
<dbReference type="NCBIfam" id="TIGR01845">
    <property type="entry name" value="outer_NodT"/>
    <property type="match status" value="1"/>
</dbReference>
<proteinExistence type="inferred from homology"/>
<comment type="caution">
    <text evidence="9">The sequence shown here is derived from an EMBL/GenBank/DDBJ whole genome shotgun (WGS) entry which is preliminary data.</text>
</comment>
<accession>A0A4Q9RBM8</accession>
<dbReference type="PROSITE" id="PS51257">
    <property type="entry name" value="PROKAR_LIPOPROTEIN"/>
    <property type="match status" value="1"/>
</dbReference>
<evidence type="ECO:0000256" key="2">
    <source>
        <dbReference type="ARBA" id="ARBA00007613"/>
    </source>
</evidence>
<reference evidence="9 10" key="1">
    <citation type="submission" date="2018-06" db="EMBL/GenBank/DDBJ databases">
        <title>Three novel Pseudomonas species isolated from symptomatic oak.</title>
        <authorList>
            <person name="Bueno-Gonzalez V."/>
            <person name="Brady C."/>
        </authorList>
    </citation>
    <scope>NUCLEOTIDE SEQUENCE [LARGE SCALE GENOMIC DNA]</scope>
    <source>
        <strain evidence="9 10">P17C</strain>
    </source>
</reference>
<dbReference type="SUPFAM" id="SSF56954">
    <property type="entry name" value="Outer membrane efflux proteins (OEP)"/>
    <property type="match status" value="1"/>
</dbReference>
<comment type="similarity">
    <text evidence="2 8">Belongs to the outer membrane factor (OMF) (TC 1.B.17) family.</text>
</comment>
<keyword evidence="4 8" id="KW-0812">Transmembrane</keyword>
<name>A0A4Q9RBM8_9GAMM</name>
<evidence type="ECO:0000256" key="6">
    <source>
        <dbReference type="ARBA" id="ARBA00023237"/>
    </source>
</evidence>
<dbReference type="PANTHER" id="PTHR30203">
    <property type="entry name" value="OUTER MEMBRANE CATION EFFLUX PROTEIN"/>
    <property type="match status" value="1"/>
</dbReference>
<keyword evidence="7 8" id="KW-0449">Lipoprotein</keyword>
<dbReference type="AlphaFoldDB" id="A0A4Q9RBM8"/>
<evidence type="ECO:0000256" key="3">
    <source>
        <dbReference type="ARBA" id="ARBA00022452"/>
    </source>
</evidence>
<evidence type="ECO:0000256" key="5">
    <source>
        <dbReference type="ARBA" id="ARBA00023139"/>
    </source>
</evidence>
<sequence>MSMSKLPVIALLALAVSGCSILRSDYQRPELTIPSTWNEGSGLSRLEGDQAWWQAFQEQRLDSLVEQALLRNNTLGSSLLKVRRAQLQAGLARDALFPQLGSGFDASRSRNLRGDSSTTHSYSLNTSVSWEVDLWQRLASAEDAAQLEALASEGDYEAARLSLVGTLGSLYWQIAYLNERIAFSQQSVEDGERTLALVQVQYDSGKASTLELAEARQSLETLRASHQSLLQQRVEQRNALAVLFDGAIPAELDAIEGLQQAVLPGVAAGLPASLLGRRPDLRAAELRLRASLATVDSTRASYYPGLSLTGSLGFASSALGNVLQNPVAALGSGLTLPFLQWNQMQLNVDIARVDYQTAVVDFRQTLYEALAEVENNLAGRRHYAEQQAMRERALQAASEAERIYRVRYEAGAIDLQSWLNAQETRRNAQITLLENRRDQLLNHIALCQALGGQAQ</sequence>
<organism evidence="9 10">
    <name type="scientific">Stutzerimonas kirkiae</name>
    <dbReference type="NCBI Taxonomy" id="2211392"/>
    <lineage>
        <taxon>Bacteria</taxon>
        <taxon>Pseudomonadati</taxon>
        <taxon>Pseudomonadota</taxon>
        <taxon>Gammaproteobacteria</taxon>
        <taxon>Pseudomonadales</taxon>
        <taxon>Pseudomonadaceae</taxon>
        <taxon>Stutzerimonas</taxon>
    </lineage>
</organism>
<evidence type="ECO:0000256" key="4">
    <source>
        <dbReference type="ARBA" id="ARBA00022692"/>
    </source>
</evidence>
<keyword evidence="5 8" id="KW-0564">Palmitate</keyword>
<evidence type="ECO:0000313" key="9">
    <source>
        <dbReference type="EMBL" id="TBU98312.1"/>
    </source>
</evidence>
<protein>
    <submittedName>
        <fullName evidence="9">RND transporter</fullName>
    </submittedName>
</protein>
<keyword evidence="10" id="KW-1185">Reference proteome</keyword>
<dbReference type="Proteomes" id="UP000292639">
    <property type="component" value="Unassembled WGS sequence"/>
</dbReference>
<dbReference type="Gene3D" id="1.20.1600.10">
    <property type="entry name" value="Outer membrane efflux proteins (OEP)"/>
    <property type="match status" value="1"/>
</dbReference>
<dbReference type="Gene3D" id="2.20.200.10">
    <property type="entry name" value="Outer membrane efflux proteins (OEP)"/>
    <property type="match status" value="1"/>
</dbReference>
<dbReference type="InterPro" id="IPR003423">
    <property type="entry name" value="OMP_efflux"/>
</dbReference>
<comment type="subcellular location">
    <subcellularLocation>
        <location evidence="1 8">Cell outer membrane</location>
        <topology evidence="1 8">Lipid-anchor</topology>
    </subcellularLocation>
</comment>
<dbReference type="EMBL" id="QJUP01000005">
    <property type="protein sequence ID" value="TBU98312.1"/>
    <property type="molecule type" value="Genomic_DNA"/>
</dbReference>
<dbReference type="OrthoDB" id="9770517at2"/>
<dbReference type="InterPro" id="IPR010131">
    <property type="entry name" value="MdtP/NodT-like"/>
</dbReference>
<dbReference type="GO" id="GO:0015562">
    <property type="term" value="F:efflux transmembrane transporter activity"/>
    <property type="evidence" value="ECO:0007669"/>
    <property type="project" value="InterPro"/>
</dbReference>
<evidence type="ECO:0000313" key="10">
    <source>
        <dbReference type="Proteomes" id="UP000292639"/>
    </source>
</evidence>
<dbReference type="PANTHER" id="PTHR30203:SF32">
    <property type="entry name" value="CATION EFFLUX SYSTEM PROTEIN CUSC"/>
    <property type="match status" value="1"/>
</dbReference>
<gene>
    <name evidence="9" type="ORF">DNJ96_05870</name>
</gene>
<keyword evidence="8" id="KW-0472">Membrane</keyword>
<evidence type="ECO:0000256" key="7">
    <source>
        <dbReference type="ARBA" id="ARBA00023288"/>
    </source>
</evidence>
<dbReference type="Pfam" id="PF02321">
    <property type="entry name" value="OEP"/>
    <property type="match status" value="2"/>
</dbReference>
<keyword evidence="6" id="KW-0998">Cell outer membrane</keyword>
<evidence type="ECO:0000256" key="1">
    <source>
        <dbReference type="ARBA" id="ARBA00004459"/>
    </source>
</evidence>
<keyword evidence="3 8" id="KW-1134">Transmembrane beta strand</keyword>